<accession>A0ABR3MB67</accession>
<keyword evidence="2" id="KW-1185">Reference proteome</keyword>
<name>A0ABR3MB67_9TELE</name>
<comment type="caution">
    <text evidence="1">The sequence shown here is derived from an EMBL/GenBank/DDBJ whole genome shotgun (WGS) entry which is preliminary data.</text>
</comment>
<evidence type="ECO:0000313" key="2">
    <source>
        <dbReference type="Proteomes" id="UP001558613"/>
    </source>
</evidence>
<reference evidence="1 2" key="1">
    <citation type="submission" date="2023-09" db="EMBL/GenBank/DDBJ databases">
        <authorList>
            <person name="Wang M."/>
        </authorList>
    </citation>
    <scope>NUCLEOTIDE SEQUENCE [LARGE SCALE GENOMIC DNA]</scope>
    <source>
        <strain evidence="1">GT-2023</strain>
        <tissue evidence="1">Liver</tissue>
    </source>
</reference>
<protein>
    <submittedName>
        <fullName evidence="1">Uncharacterized protein</fullName>
    </submittedName>
</protein>
<proteinExistence type="predicted"/>
<evidence type="ECO:0000313" key="1">
    <source>
        <dbReference type="EMBL" id="KAL1262110.1"/>
    </source>
</evidence>
<gene>
    <name evidence="1" type="ORF">QQF64_007375</name>
</gene>
<dbReference type="EMBL" id="JAYMGO010000014">
    <property type="protein sequence ID" value="KAL1262110.1"/>
    <property type="molecule type" value="Genomic_DNA"/>
</dbReference>
<dbReference type="Proteomes" id="UP001558613">
    <property type="component" value="Unassembled WGS sequence"/>
</dbReference>
<organism evidence="1 2">
    <name type="scientific">Cirrhinus molitorella</name>
    <name type="common">mud carp</name>
    <dbReference type="NCBI Taxonomy" id="172907"/>
    <lineage>
        <taxon>Eukaryota</taxon>
        <taxon>Metazoa</taxon>
        <taxon>Chordata</taxon>
        <taxon>Craniata</taxon>
        <taxon>Vertebrata</taxon>
        <taxon>Euteleostomi</taxon>
        <taxon>Actinopterygii</taxon>
        <taxon>Neopterygii</taxon>
        <taxon>Teleostei</taxon>
        <taxon>Ostariophysi</taxon>
        <taxon>Cypriniformes</taxon>
        <taxon>Cyprinidae</taxon>
        <taxon>Labeoninae</taxon>
        <taxon>Labeonini</taxon>
        <taxon>Cirrhinus</taxon>
    </lineage>
</organism>
<sequence>MLVVSWGRLLRRESEALKDSLSESGALQQDLRGGLYKPPLLVTQWTTPPHYLSRLWIKVWGLHIKQSQAFDVQRNTNTDLTRVVTAYLSPLVIHSLLVECLSLQRLLSVGLAYSSHAGFERPVAHYVEGLGGHLASC</sequence>